<feature type="domain" description="Zn(2)-C6 fungal-type" evidence="3">
    <location>
        <begin position="10"/>
        <end position="40"/>
    </location>
</feature>
<dbReference type="InterPro" id="IPR001138">
    <property type="entry name" value="Zn2Cys6_DnaBD"/>
</dbReference>
<evidence type="ECO:0000313" key="5">
    <source>
        <dbReference type="Proteomes" id="UP000663850"/>
    </source>
</evidence>
<protein>
    <recommendedName>
        <fullName evidence="3">Zn(2)-C6 fungal-type domain-containing protein</fullName>
    </recommendedName>
</protein>
<accession>A0A8H2Y2F4</accession>
<dbReference type="SMART" id="SM00066">
    <property type="entry name" value="GAL4"/>
    <property type="match status" value="1"/>
</dbReference>
<evidence type="ECO:0000259" key="3">
    <source>
        <dbReference type="PROSITE" id="PS50048"/>
    </source>
</evidence>
<dbReference type="Gene3D" id="4.10.240.10">
    <property type="entry name" value="Zn(2)-C6 fungal-type DNA-binding domain"/>
    <property type="match status" value="1"/>
</dbReference>
<name>A0A8H2Y2F4_9AGAM</name>
<dbReference type="Pfam" id="PF00172">
    <property type="entry name" value="Zn_clus"/>
    <property type="match status" value="1"/>
</dbReference>
<keyword evidence="2" id="KW-0539">Nucleus</keyword>
<dbReference type="CDD" id="cd00067">
    <property type="entry name" value="GAL4"/>
    <property type="match status" value="1"/>
</dbReference>
<dbReference type="PROSITE" id="PS00463">
    <property type="entry name" value="ZN2_CY6_FUNGAL_1"/>
    <property type="match status" value="1"/>
</dbReference>
<evidence type="ECO:0000256" key="1">
    <source>
        <dbReference type="ARBA" id="ARBA00004123"/>
    </source>
</evidence>
<dbReference type="Pfam" id="PF11951">
    <property type="entry name" value="Fungal_trans_2"/>
    <property type="match status" value="1"/>
</dbReference>
<dbReference type="GO" id="GO:0000981">
    <property type="term" value="F:DNA-binding transcription factor activity, RNA polymerase II-specific"/>
    <property type="evidence" value="ECO:0007669"/>
    <property type="project" value="InterPro"/>
</dbReference>
<dbReference type="SUPFAM" id="SSF57701">
    <property type="entry name" value="Zn2/Cys6 DNA-binding domain"/>
    <property type="match status" value="1"/>
</dbReference>
<dbReference type="EMBL" id="CAJMWZ010001723">
    <property type="protein sequence ID" value="CAE6440933.1"/>
    <property type="molecule type" value="Genomic_DNA"/>
</dbReference>
<sequence length="565" mass="63240">MTMSRRSTTGCTACKKRRKKCDEGKPQCQRCLTSRIPCSYDFIEYPSSVAHLVQRTRPAPRSVAELLASLSRDLASSNSSNSALPVSPNLSETVDVLSPIHFASHQQSFSGLSSSRLPPGLLQWVTGVSRDTPTQPTSVTSQVAWSFHDDCEDYDPEGIHAVLCTAPTMHRNLKENTLPFVLQCYAQWAIVSVFEPLKIAHTMKEQVVQQFSSEDTRTRCILMANVMEMFGRQLVVDETRLPIVTHLTSEVRASCSSFIALWPSESLVPGLDKQNAMRILDSTLEVRIMTLQIYTQPMAACIQLMEEAAPVFRRACSEPPGQALNLPNILLESGLNLRHYASVDVMTSTLTGRPTFFKYYVPFSLELCEQILQSQENSGLRWLHGVPDQFIIMIAWINSLCEIPGASTDLGLISRIERDLPQITIAVGHQGDSALCIGRMAVQECWRYSMFIYLYMALCGANASDPRVVRAQKGFMRLVKGIKPGRNPDAFLVSPMIIAGIATRKERDRDVLRERVLNLREYTTPHTSGNDAWMQVEEVWARTRVEGRVAVWSDLRIACFTISGK</sequence>
<dbReference type="AlphaFoldDB" id="A0A8H2Y2F4"/>
<gene>
    <name evidence="4" type="ORF">RDB_LOCUS29172</name>
</gene>
<organism evidence="4 5">
    <name type="scientific">Rhizoctonia solani</name>
    <dbReference type="NCBI Taxonomy" id="456999"/>
    <lineage>
        <taxon>Eukaryota</taxon>
        <taxon>Fungi</taxon>
        <taxon>Dikarya</taxon>
        <taxon>Basidiomycota</taxon>
        <taxon>Agaricomycotina</taxon>
        <taxon>Agaricomycetes</taxon>
        <taxon>Cantharellales</taxon>
        <taxon>Ceratobasidiaceae</taxon>
        <taxon>Rhizoctonia</taxon>
    </lineage>
</organism>
<evidence type="ECO:0000313" key="4">
    <source>
        <dbReference type="EMBL" id="CAE6440933.1"/>
    </source>
</evidence>
<dbReference type="GO" id="GO:0008270">
    <property type="term" value="F:zinc ion binding"/>
    <property type="evidence" value="ECO:0007669"/>
    <property type="project" value="InterPro"/>
</dbReference>
<dbReference type="PROSITE" id="PS50048">
    <property type="entry name" value="ZN2_CY6_FUNGAL_2"/>
    <property type="match status" value="1"/>
</dbReference>
<comment type="caution">
    <text evidence="4">The sequence shown here is derived from an EMBL/GenBank/DDBJ whole genome shotgun (WGS) entry which is preliminary data.</text>
</comment>
<dbReference type="Proteomes" id="UP000663850">
    <property type="component" value="Unassembled WGS sequence"/>
</dbReference>
<reference evidence="4" key="1">
    <citation type="submission" date="2021-01" db="EMBL/GenBank/DDBJ databases">
        <authorList>
            <person name="Kaushik A."/>
        </authorList>
    </citation>
    <scope>NUCLEOTIDE SEQUENCE</scope>
    <source>
        <strain evidence="4">Type strain: AG8-Rh-89/</strain>
    </source>
</reference>
<comment type="subcellular location">
    <subcellularLocation>
        <location evidence="1">Nucleus</location>
    </subcellularLocation>
</comment>
<dbReference type="GO" id="GO:0005634">
    <property type="term" value="C:nucleus"/>
    <property type="evidence" value="ECO:0007669"/>
    <property type="project" value="UniProtKB-SubCell"/>
</dbReference>
<dbReference type="PANTHER" id="PTHR37534:SF46">
    <property type="entry name" value="ZN(II)2CYS6 TRANSCRIPTION FACTOR (EUROFUNG)"/>
    <property type="match status" value="1"/>
</dbReference>
<dbReference type="InterPro" id="IPR021858">
    <property type="entry name" value="Fun_TF"/>
</dbReference>
<dbReference type="InterPro" id="IPR036864">
    <property type="entry name" value="Zn2-C6_fun-type_DNA-bd_sf"/>
</dbReference>
<proteinExistence type="predicted"/>
<dbReference type="PANTHER" id="PTHR37534">
    <property type="entry name" value="TRANSCRIPTIONAL ACTIVATOR PROTEIN UGA3"/>
    <property type="match status" value="1"/>
</dbReference>
<evidence type="ECO:0000256" key="2">
    <source>
        <dbReference type="ARBA" id="ARBA00023242"/>
    </source>
</evidence>